<evidence type="ECO:0000313" key="2">
    <source>
        <dbReference type="Proteomes" id="UP000029221"/>
    </source>
</evidence>
<comment type="caution">
    <text evidence="1">The sequence shown here is derived from an EMBL/GenBank/DDBJ whole genome shotgun (WGS) entry which is preliminary data.</text>
</comment>
<proteinExistence type="predicted"/>
<dbReference type="Proteomes" id="UP000029221">
    <property type="component" value="Unassembled WGS sequence"/>
</dbReference>
<reference evidence="1" key="1">
    <citation type="journal article" date="2014" name="Genome Announc.">
        <title>Draft Genome Sequences of Marine Flavobacterium Nonlabens Strains NR17, NR24, NR27, NR32, NR33, and Ara13.</title>
        <authorList>
            <person name="Nakanishi M."/>
            <person name="Meirelles P."/>
            <person name="Suzuki R."/>
            <person name="Takatani N."/>
            <person name="Mino S."/>
            <person name="Suda W."/>
            <person name="Oshima K."/>
            <person name="Hattori M."/>
            <person name="Ohkuma M."/>
            <person name="Hosokawa M."/>
            <person name="Miyashita K."/>
            <person name="Thompson F.L."/>
            <person name="Niwa A."/>
            <person name="Sawabe T."/>
            <person name="Sawabe T."/>
        </authorList>
    </citation>
    <scope>NUCLEOTIDE SEQUENCE [LARGE SCALE GENOMIC DNA]</scope>
    <source>
        <strain evidence="1">JCM 19294</strain>
    </source>
</reference>
<gene>
    <name evidence="1" type="ORF">JCM19294_1255</name>
</gene>
<sequence length="39" mass="4388">MVIRLTVKSTKNIGIGSRIEMKKGIKTPKVTEKTMTQKI</sequence>
<accession>A0A090Q297</accession>
<name>A0A090Q297_9FLAO</name>
<protein>
    <submittedName>
        <fullName evidence="1">Uncharacterized protein</fullName>
    </submittedName>
</protein>
<keyword evidence="2" id="KW-1185">Reference proteome</keyword>
<evidence type="ECO:0000313" key="1">
    <source>
        <dbReference type="EMBL" id="GAK97209.1"/>
    </source>
</evidence>
<dbReference type="EMBL" id="BBML01000005">
    <property type="protein sequence ID" value="GAK97209.1"/>
    <property type="molecule type" value="Genomic_DNA"/>
</dbReference>
<dbReference type="AlphaFoldDB" id="A0A090Q297"/>
<organism evidence="1 2">
    <name type="scientific">Nonlabens tegetincola</name>
    <dbReference type="NCBI Taxonomy" id="323273"/>
    <lineage>
        <taxon>Bacteria</taxon>
        <taxon>Pseudomonadati</taxon>
        <taxon>Bacteroidota</taxon>
        <taxon>Flavobacteriia</taxon>
        <taxon>Flavobacteriales</taxon>
        <taxon>Flavobacteriaceae</taxon>
        <taxon>Nonlabens</taxon>
    </lineage>
</organism>